<dbReference type="RefSeq" id="WP_147784613.1">
    <property type="nucleotide sequence ID" value="NZ_VRMG01000010.1"/>
</dbReference>
<dbReference type="GO" id="GO:0033388">
    <property type="term" value="P:putrescine biosynthetic process from arginine"/>
    <property type="evidence" value="ECO:0007669"/>
    <property type="project" value="TreeGrafter"/>
</dbReference>
<dbReference type="EMBL" id="VRMG01000010">
    <property type="protein sequence ID" value="TXN28943.1"/>
    <property type="molecule type" value="Genomic_DNA"/>
</dbReference>
<keyword evidence="1 3" id="KW-0378">Hydrolase</keyword>
<protein>
    <submittedName>
        <fullName evidence="3">Hydrolase</fullName>
    </submittedName>
</protein>
<evidence type="ECO:0000256" key="1">
    <source>
        <dbReference type="ARBA" id="ARBA00022801"/>
    </source>
</evidence>
<evidence type="ECO:0000259" key="2">
    <source>
        <dbReference type="PROSITE" id="PS50263"/>
    </source>
</evidence>
<sequence length="276" mass="29325">MTRIAAVQLSPTIANVRANRDMAAAAIAGALADGADVVVLPELTTSGYVFDSVEELRSVALTADDPLFHEWATMAATRPGSVIVAGFAESGADGALYNSAAVVTAAGVLGVYRKVHLWDQEKRFFTAGSDAPLLVETAHGRLGVMICFDLEFPEWTRIAGLAGTEILAVPTNWPHVDRPDGERAPEVQIAMAAARVNRMAIVCSDRAGAERGVAWNEGTSIIDADGWVVDSVGPGDGIAWADIDASLSRDKRLAELSDAFVDRRPDLYSKFTRSPS</sequence>
<dbReference type="AlphaFoldDB" id="A0A5C8ULB5"/>
<dbReference type="GO" id="GO:0050126">
    <property type="term" value="F:N-carbamoylputrescine amidase activity"/>
    <property type="evidence" value="ECO:0007669"/>
    <property type="project" value="TreeGrafter"/>
</dbReference>
<dbReference type="InterPro" id="IPR036526">
    <property type="entry name" value="C-N_Hydrolase_sf"/>
</dbReference>
<dbReference type="InterPro" id="IPR003010">
    <property type="entry name" value="C-N_Hydrolase"/>
</dbReference>
<dbReference type="SUPFAM" id="SSF56317">
    <property type="entry name" value="Carbon-nitrogen hydrolase"/>
    <property type="match status" value="1"/>
</dbReference>
<accession>A0A5C8ULB5</accession>
<dbReference type="Proteomes" id="UP000321379">
    <property type="component" value="Unassembled WGS sequence"/>
</dbReference>
<proteinExistence type="predicted"/>
<feature type="domain" description="CN hydrolase" evidence="2">
    <location>
        <begin position="2"/>
        <end position="245"/>
    </location>
</feature>
<comment type="caution">
    <text evidence="3">The sequence shown here is derived from an EMBL/GenBank/DDBJ whole genome shotgun (WGS) entry which is preliminary data.</text>
</comment>
<reference evidence="3 4" key="1">
    <citation type="submission" date="2019-08" db="EMBL/GenBank/DDBJ databases">
        <title>Bacterial whole genome sequence for Glaciihabitans sp. CHu50b-6-2.</title>
        <authorList>
            <person name="Jin L."/>
        </authorList>
    </citation>
    <scope>NUCLEOTIDE SEQUENCE [LARGE SCALE GENOMIC DNA]</scope>
    <source>
        <strain evidence="3 4">CHu50b-6-2</strain>
    </source>
</reference>
<dbReference type="InterPro" id="IPR050345">
    <property type="entry name" value="Aliph_Amidase/BUP"/>
</dbReference>
<dbReference type="PROSITE" id="PS50263">
    <property type="entry name" value="CN_HYDROLASE"/>
    <property type="match status" value="1"/>
</dbReference>
<organism evidence="3 4">
    <name type="scientific">Lacisediminihabitans profunda</name>
    <dbReference type="NCBI Taxonomy" id="2594790"/>
    <lineage>
        <taxon>Bacteria</taxon>
        <taxon>Bacillati</taxon>
        <taxon>Actinomycetota</taxon>
        <taxon>Actinomycetes</taxon>
        <taxon>Micrococcales</taxon>
        <taxon>Microbacteriaceae</taxon>
        <taxon>Lacisediminihabitans</taxon>
    </lineage>
</organism>
<evidence type="ECO:0000313" key="4">
    <source>
        <dbReference type="Proteomes" id="UP000321379"/>
    </source>
</evidence>
<name>A0A5C8ULB5_9MICO</name>
<dbReference type="Pfam" id="PF00795">
    <property type="entry name" value="CN_hydrolase"/>
    <property type="match status" value="1"/>
</dbReference>
<dbReference type="PANTHER" id="PTHR43674:SF2">
    <property type="entry name" value="BETA-UREIDOPROPIONASE"/>
    <property type="match status" value="1"/>
</dbReference>
<evidence type="ECO:0000313" key="3">
    <source>
        <dbReference type="EMBL" id="TXN28943.1"/>
    </source>
</evidence>
<gene>
    <name evidence="3" type="ORF">FVP33_15585</name>
</gene>
<dbReference type="Gene3D" id="3.60.110.10">
    <property type="entry name" value="Carbon-nitrogen hydrolase"/>
    <property type="match status" value="1"/>
</dbReference>
<dbReference type="PANTHER" id="PTHR43674">
    <property type="entry name" value="NITRILASE C965.09-RELATED"/>
    <property type="match status" value="1"/>
</dbReference>
<keyword evidence="4" id="KW-1185">Reference proteome</keyword>